<proteinExistence type="predicted"/>
<organism evidence="2 3">
    <name type="scientific">Pichia inconspicua</name>
    <dbReference type="NCBI Taxonomy" id="52247"/>
    <lineage>
        <taxon>Eukaryota</taxon>
        <taxon>Fungi</taxon>
        <taxon>Dikarya</taxon>
        <taxon>Ascomycota</taxon>
        <taxon>Saccharomycotina</taxon>
        <taxon>Pichiomycetes</taxon>
        <taxon>Pichiales</taxon>
        <taxon>Pichiaceae</taxon>
        <taxon>Pichia</taxon>
    </lineage>
</organism>
<dbReference type="Proteomes" id="UP000307173">
    <property type="component" value="Unassembled WGS sequence"/>
</dbReference>
<evidence type="ECO:0000256" key="1">
    <source>
        <dbReference type="SAM" id="MobiDB-lite"/>
    </source>
</evidence>
<dbReference type="GO" id="GO:0006360">
    <property type="term" value="P:transcription by RNA polymerase I"/>
    <property type="evidence" value="ECO:0007669"/>
    <property type="project" value="InterPro"/>
</dbReference>
<dbReference type="STRING" id="52247.A0A4V4NFQ4"/>
<name>A0A4V4NFQ4_9ASCO</name>
<dbReference type="AlphaFoldDB" id="A0A4V4NFQ4"/>
<comment type="caution">
    <text evidence="2">The sequence shown here is derived from an EMBL/GenBank/DDBJ whole genome shotgun (WGS) entry which is preliminary data.</text>
</comment>
<dbReference type="InterPro" id="IPR013240">
    <property type="entry name" value="DNA-dir_RNA_pol1_su_RPA34"/>
</dbReference>
<evidence type="ECO:0000313" key="2">
    <source>
        <dbReference type="EMBL" id="TID28468.1"/>
    </source>
</evidence>
<reference evidence="2 3" key="1">
    <citation type="journal article" date="2019" name="Front. Genet.">
        <title>Whole-Genome Sequencing of the Opportunistic Yeast Pathogen Candida inconspicua Uncovers Its Hybrid Origin.</title>
        <authorList>
            <person name="Mixao V."/>
            <person name="Hansen A.P."/>
            <person name="Saus E."/>
            <person name="Boekhout T."/>
            <person name="Lass-Florl C."/>
            <person name="Gabaldon T."/>
        </authorList>
    </citation>
    <scope>NUCLEOTIDE SEQUENCE [LARGE SCALE GENOMIC DNA]</scope>
    <source>
        <strain evidence="2 3">CBS 180</strain>
    </source>
</reference>
<sequence>MAKKVISDEMIIDSDEGLSTDSETEREVEAKAVEFIPPRKYNLRKDNKAPKVLQKIGKKEQVWLFKIPKDVDISKIKSLPVDSNETFQIGDKTYSITEEINKDKNKFQVFIPKDDDSKFENSGVEVTKYVDIVEHVQIPEINYSKVVVERQDVEKEEGLRMRHFPTGYYIKDFEEAKEPYVPSASEKKRKAEDDEEEEPKKKSKKDKKEKKEKRDKKDKKSKKDKN</sequence>
<dbReference type="EMBL" id="SELW01000396">
    <property type="protein sequence ID" value="TID28468.1"/>
    <property type="molecule type" value="Genomic_DNA"/>
</dbReference>
<evidence type="ECO:0000313" key="3">
    <source>
        <dbReference type="Proteomes" id="UP000307173"/>
    </source>
</evidence>
<dbReference type="PANTHER" id="PTHR28155">
    <property type="entry name" value="ACR243WP"/>
    <property type="match status" value="1"/>
</dbReference>
<dbReference type="InterPro" id="IPR053263">
    <property type="entry name" value="Euk_RPA34_RNAP_subunit"/>
</dbReference>
<feature type="compositionally biased region" description="Basic residues" evidence="1">
    <location>
        <begin position="201"/>
        <end position="226"/>
    </location>
</feature>
<keyword evidence="3" id="KW-1185">Reference proteome</keyword>
<gene>
    <name evidence="2" type="ORF">CANINC_002463</name>
</gene>
<dbReference type="PANTHER" id="PTHR28155:SF1">
    <property type="entry name" value="DNA-DIRECTED RNA POLYMERASE I SUBUNIT RPA34.5-DOMAIN-CONTAINING PROTEIN"/>
    <property type="match status" value="1"/>
</dbReference>
<dbReference type="Pfam" id="PF08208">
    <property type="entry name" value="RNA_polI_A34"/>
    <property type="match status" value="1"/>
</dbReference>
<protein>
    <recommendedName>
        <fullName evidence="4">DNA-directed RNA polymerase I subunit RPA34</fullName>
    </recommendedName>
</protein>
<accession>A0A4V4NFQ4</accession>
<dbReference type="OrthoDB" id="4089784at2759"/>
<feature type="region of interest" description="Disordered" evidence="1">
    <location>
        <begin position="179"/>
        <end position="226"/>
    </location>
</feature>
<evidence type="ECO:0008006" key="4">
    <source>
        <dbReference type="Google" id="ProtNLM"/>
    </source>
</evidence>
<dbReference type="Gene3D" id="6.20.250.70">
    <property type="match status" value="1"/>
</dbReference>